<feature type="signal peptide" evidence="2">
    <location>
        <begin position="1"/>
        <end position="23"/>
    </location>
</feature>
<evidence type="ECO:0000256" key="1">
    <source>
        <dbReference type="SAM" id="Phobius"/>
    </source>
</evidence>
<evidence type="ECO:0000313" key="3">
    <source>
        <dbReference type="EnsemblMetazoa" id="CLYHEMP014600.1"/>
    </source>
</evidence>
<keyword evidence="1" id="KW-0472">Membrane</keyword>
<keyword evidence="4" id="KW-1185">Reference proteome</keyword>
<sequence>MTLKGFIMVLLCLIKALLRLIEALQHNIEVLLRLIMAPLCIIMVLQRLIKVLLCFIIALLRLIMALSSLISSWLVAHLPFDLTIQPSDVTSQIKFKVLESLKLLENEVLLNDWFGSSKV</sequence>
<keyword evidence="1" id="KW-0812">Transmembrane</keyword>
<proteinExistence type="predicted"/>
<evidence type="ECO:0000313" key="4">
    <source>
        <dbReference type="Proteomes" id="UP000594262"/>
    </source>
</evidence>
<keyword evidence="1" id="KW-1133">Transmembrane helix</keyword>
<dbReference type="EnsemblMetazoa" id="CLYHEMT014600.1">
    <property type="protein sequence ID" value="CLYHEMP014600.1"/>
    <property type="gene ID" value="CLYHEMG014600"/>
</dbReference>
<dbReference type="AlphaFoldDB" id="A0A7M5WXE6"/>
<evidence type="ECO:0008006" key="5">
    <source>
        <dbReference type="Google" id="ProtNLM"/>
    </source>
</evidence>
<dbReference type="Proteomes" id="UP000594262">
    <property type="component" value="Unplaced"/>
</dbReference>
<keyword evidence="2" id="KW-0732">Signal</keyword>
<protein>
    <recommendedName>
        <fullName evidence="5">Cnidarian restricted protein</fullName>
    </recommendedName>
</protein>
<feature type="chain" id="PRO_5029898958" description="Cnidarian restricted protein" evidence="2">
    <location>
        <begin position="24"/>
        <end position="119"/>
    </location>
</feature>
<name>A0A7M5WXE6_9CNID</name>
<feature type="transmembrane region" description="Helical" evidence="1">
    <location>
        <begin position="55"/>
        <end position="76"/>
    </location>
</feature>
<organism evidence="3 4">
    <name type="scientific">Clytia hemisphaerica</name>
    <dbReference type="NCBI Taxonomy" id="252671"/>
    <lineage>
        <taxon>Eukaryota</taxon>
        <taxon>Metazoa</taxon>
        <taxon>Cnidaria</taxon>
        <taxon>Hydrozoa</taxon>
        <taxon>Hydroidolina</taxon>
        <taxon>Leptothecata</taxon>
        <taxon>Obeliida</taxon>
        <taxon>Clytiidae</taxon>
        <taxon>Clytia</taxon>
    </lineage>
</organism>
<accession>A0A7M5WXE6</accession>
<reference evidence="3" key="1">
    <citation type="submission" date="2021-01" db="UniProtKB">
        <authorList>
            <consortium name="EnsemblMetazoa"/>
        </authorList>
    </citation>
    <scope>IDENTIFICATION</scope>
</reference>
<evidence type="ECO:0000256" key="2">
    <source>
        <dbReference type="SAM" id="SignalP"/>
    </source>
</evidence>